<name>A0A3P3XLR0_9SPIR</name>
<evidence type="ECO:0000313" key="1">
    <source>
        <dbReference type="EMBL" id="SLM15750.1"/>
    </source>
</evidence>
<protein>
    <submittedName>
        <fullName evidence="1">Uncharacterized protein</fullName>
    </submittedName>
</protein>
<accession>A0A3P3XLR0</accession>
<reference evidence="1" key="1">
    <citation type="submission" date="2017-02" db="EMBL/GenBank/DDBJ databases">
        <authorList>
            <person name="Regsiter A."/>
            <person name="William W."/>
        </authorList>
    </citation>
    <scope>NUCLEOTIDE SEQUENCE</scope>
    <source>
        <strain evidence="1">Bib</strain>
    </source>
</reference>
<organism evidence="1">
    <name type="scientific">uncultured spirochete</name>
    <dbReference type="NCBI Taxonomy" id="156406"/>
    <lineage>
        <taxon>Bacteria</taxon>
        <taxon>Pseudomonadati</taxon>
        <taxon>Spirochaetota</taxon>
        <taxon>Spirochaetia</taxon>
        <taxon>Spirochaetales</taxon>
        <taxon>environmental samples</taxon>
    </lineage>
</organism>
<gene>
    <name evidence="1" type="ORF">SPIROBIBN47_80003</name>
</gene>
<dbReference type="EMBL" id="FWDM01000040">
    <property type="protein sequence ID" value="SLM15750.1"/>
    <property type="molecule type" value="Genomic_DNA"/>
</dbReference>
<sequence length="539" mass="58479">MKNNIYKVVRQDIERQKMKQASNCLRLVNVGIKEYCLISAWVVAFTCGSGCLGLGGRISLSASTSSTRTYFQYELSPAFQIQAAIPLAIRNEVLTQSVFAESAFAAKGKIAGAEFAAGKLAINDAAGFLAKADAISNRGSSTLSVSSPGSVNDPWGLSVGAGKWALFAAKGPLYSDAAFQYVLADRPGRLAVAAGFLMDAQQEIGTALRHASPWIAISAGYFHHSSSILARIQMLPNFQSARQIQADLDWAKGAAARLDFSFRKGNSSVEGFAYAEAGDFISASGDVAAYDALIYSHYDAVFPGSPIIKSVSLRAGIYSKQGAVSPKTGSLPAWGQYPDPLLLRYWPDKADINFKINNTERRFNIFNSPGVLDSAFSAGISIEPSDWRARLQMDLHTRHAGKTYPQYGINLAIQGSFALPEDKANAASEPENAVENAEENAADGNFYEYPEQQGRAISYLDRFLGRMQISLSFLFEKFSSRLAVAIPMNAEESRTYSCKIQIGLKTEPLHLEGSLTLEYNPEAMIISLPYARVFASFAL</sequence>
<dbReference type="AlphaFoldDB" id="A0A3P3XLR0"/>
<proteinExistence type="predicted"/>